<evidence type="ECO:0000313" key="1">
    <source>
        <dbReference type="EMBL" id="CAD6548668.1"/>
    </source>
</evidence>
<comment type="caution">
    <text evidence="1">The sequence shown here is derived from an EMBL/GenBank/DDBJ whole genome shotgun (WGS) entry which is preliminary data.</text>
</comment>
<sequence>MTDETGDLTSEDWKLILAGVLELEAALQEFEVEMRDQVHGLQAGLDRVEINTALLQAEIARFSSALTKRRAVIDARMPL</sequence>
<dbReference type="Proteomes" id="UP000656319">
    <property type="component" value="Unassembled WGS sequence"/>
</dbReference>
<protein>
    <recommendedName>
        <fullName evidence="3">SlyX protein</fullName>
    </recommendedName>
</protein>
<evidence type="ECO:0008006" key="3">
    <source>
        <dbReference type="Google" id="ProtNLM"/>
    </source>
</evidence>
<accession>A0ABN7I5G8</accession>
<name>A0ABN7I5G8_9BURK</name>
<proteinExistence type="predicted"/>
<organism evidence="1 2">
    <name type="scientific">Paraburkholderia hiiakae</name>
    <dbReference type="NCBI Taxonomy" id="1081782"/>
    <lineage>
        <taxon>Bacteria</taxon>
        <taxon>Pseudomonadati</taxon>
        <taxon>Pseudomonadota</taxon>
        <taxon>Betaproteobacteria</taxon>
        <taxon>Burkholderiales</taxon>
        <taxon>Burkholderiaceae</taxon>
        <taxon>Paraburkholderia</taxon>
    </lineage>
</organism>
<reference evidence="1 2" key="1">
    <citation type="submission" date="2020-10" db="EMBL/GenBank/DDBJ databases">
        <authorList>
            <person name="Peeters C."/>
        </authorList>
    </citation>
    <scope>NUCLEOTIDE SEQUENCE [LARGE SCALE GENOMIC DNA]</scope>
    <source>
        <strain evidence="1 2">LMG 27952</strain>
    </source>
</reference>
<dbReference type="RefSeq" id="WP_201698355.1">
    <property type="nucleotide sequence ID" value="NZ_CAJHCQ010000013.1"/>
</dbReference>
<keyword evidence="2" id="KW-1185">Reference proteome</keyword>
<gene>
    <name evidence="1" type="ORF">LMG27952_04766</name>
</gene>
<evidence type="ECO:0000313" key="2">
    <source>
        <dbReference type="Proteomes" id="UP000656319"/>
    </source>
</evidence>
<dbReference type="EMBL" id="CAJHCQ010000013">
    <property type="protein sequence ID" value="CAD6548668.1"/>
    <property type="molecule type" value="Genomic_DNA"/>
</dbReference>